<dbReference type="InterPro" id="IPR051604">
    <property type="entry name" value="Ergot_Alk_Oxidoreductase"/>
</dbReference>
<dbReference type="SUPFAM" id="SSF51735">
    <property type="entry name" value="NAD(P)-binding Rossmann-fold domains"/>
    <property type="match status" value="1"/>
</dbReference>
<organism evidence="2 3">
    <name type="scientific">Rhizophlyctis rosea</name>
    <dbReference type="NCBI Taxonomy" id="64517"/>
    <lineage>
        <taxon>Eukaryota</taxon>
        <taxon>Fungi</taxon>
        <taxon>Fungi incertae sedis</taxon>
        <taxon>Chytridiomycota</taxon>
        <taxon>Chytridiomycota incertae sedis</taxon>
        <taxon>Chytridiomycetes</taxon>
        <taxon>Rhizophlyctidales</taxon>
        <taxon>Rhizophlyctidaceae</taxon>
        <taxon>Rhizophlyctis</taxon>
    </lineage>
</organism>
<dbReference type="Proteomes" id="UP001212841">
    <property type="component" value="Unassembled WGS sequence"/>
</dbReference>
<dbReference type="PANTHER" id="PTHR43162:SF1">
    <property type="entry name" value="PRESTALK A DIFFERENTIATION PROTEIN A"/>
    <property type="match status" value="1"/>
</dbReference>
<dbReference type="PANTHER" id="PTHR43162">
    <property type="match status" value="1"/>
</dbReference>
<protein>
    <recommendedName>
        <fullName evidence="1">NmrA-like domain-containing protein</fullName>
    </recommendedName>
</protein>
<keyword evidence="3" id="KW-1185">Reference proteome</keyword>
<name>A0AAD5SC94_9FUNG</name>
<evidence type="ECO:0000259" key="1">
    <source>
        <dbReference type="Pfam" id="PF05368"/>
    </source>
</evidence>
<accession>A0AAD5SC94</accession>
<evidence type="ECO:0000313" key="2">
    <source>
        <dbReference type="EMBL" id="KAJ3050905.1"/>
    </source>
</evidence>
<dbReference type="Gene3D" id="3.40.50.720">
    <property type="entry name" value="NAD(P)-binding Rossmann-like Domain"/>
    <property type="match status" value="1"/>
</dbReference>
<proteinExistence type="predicted"/>
<evidence type="ECO:0000313" key="3">
    <source>
        <dbReference type="Proteomes" id="UP001212841"/>
    </source>
</evidence>
<dbReference type="Pfam" id="PF05368">
    <property type="entry name" value="NmrA"/>
    <property type="match status" value="1"/>
</dbReference>
<dbReference type="AlphaFoldDB" id="A0AAD5SC94"/>
<dbReference type="InterPro" id="IPR008030">
    <property type="entry name" value="NmrA-like"/>
</dbReference>
<reference evidence="2" key="1">
    <citation type="submission" date="2020-05" db="EMBL/GenBank/DDBJ databases">
        <title>Phylogenomic resolution of chytrid fungi.</title>
        <authorList>
            <person name="Stajich J.E."/>
            <person name="Amses K."/>
            <person name="Simmons R."/>
            <person name="Seto K."/>
            <person name="Myers J."/>
            <person name="Bonds A."/>
            <person name="Quandt C.A."/>
            <person name="Barry K."/>
            <person name="Liu P."/>
            <person name="Grigoriev I."/>
            <person name="Longcore J.E."/>
            <person name="James T.Y."/>
        </authorList>
    </citation>
    <scope>NUCLEOTIDE SEQUENCE</scope>
    <source>
        <strain evidence="2">JEL0318</strain>
    </source>
</reference>
<dbReference type="InterPro" id="IPR036291">
    <property type="entry name" value="NAD(P)-bd_dom_sf"/>
</dbReference>
<sequence length="298" mass="32489">MTAQHKSVLIFGATGNVGSAAAQYAAKVPNPPKIILALRDVKKPTPGLPADQYPRIHADLSDAGSLERAARESGATAALVYITFGAKGDMKPELEALVRGGIKHIVLLSSASVQPDNKSIKPTEFIAHSHAIVELAIESLPIHATFVRPGAFTTNTFWWSDEIKQKSSILAAYSDSTMAYIDTTDIGNVCASVLVNPPAENHLGIYLEGPKEVSVREAAKTIGEVVGREVRVEEVSEEEFRKRNTQFPKEALDSILKYQREGMEGFGNTSLAANVEKWTGKPATTFRQFVERNKQRFL</sequence>
<dbReference type="EMBL" id="JADGJD010000458">
    <property type="protein sequence ID" value="KAJ3050905.1"/>
    <property type="molecule type" value="Genomic_DNA"/>
</dbReference>
<gene>
    <name evidence="2" type="ORF">HK097_008116</name>
</gene>
<comment type="caution">
    <text evidence="2">The sequence shown here is derived from an EMBL/GenBank/DDBJ whole genome shotgun (WGS) entry which is preliminary data.</text>
</comment>
<feature type="domain" description="NmrA-like" evidence="1">
    <location>
        <begin position="5"/>
        <end position="259"/>
    </location>
</feature>